<sequence>MKVDELRSKVVGVEDIDALRSENKAIRAYLAITEDARARAVYDVTKSGMVQRMCAQAHKNAKSQLRACQNMVHGKDKEMTGALVELSKAKDLLANLGVPSYADPKDPART</sequence>
<keyword evidence="2" id="KW-1185">Reference proteome</keyword>
<evidence type="ECO:0000313" key="2">
    <source>
        <dbReference type="Proteomes" id="UP001604277"/>
    </source>
</evidence>
<accession>A0ABD1T7Q4</accession>
<dbReference type="EMBL" id="JBFOLJ010000009">
    <property type="protein sequence ID" value="KAL2508676.1"/>
    <property type="molecule type" value="Genomic_DNA"/>
</dbReference>
<organism evidence="1 2">
    <name type="scientific">Forsythia ovata</name>
    <dbReference type="NCBI Taxonomy" id="205694"/>
    <lineage>
        <taxon>Eukaryota</taxon>
        <taxon>Viridiplantae</taxon>
        <taxon>Streptophyta</taxon>
        <taxon>Embryophyta</taxon>
        <taxon>Tracheophyta</taxon>
        <taxon>Spermatophyta</taxon>
        <taxon>Magnoliopsida</taxon>
        <taxon>eudicotyledons</taxon>
        <taxon>Gunneridae</taxon>
        <taxon>Pentapetalae</taxon>
        <taxon>asterids</taxon>
        <taxon>lamiids</taxon>
        <taxon>Lamiales</taxon>
        <taxon>Oleaceae</taxon>
        <taxon>Forsythieae</taxon>
        <taxon>Forsythia</taxon>
    </lineage>
</organism>
<evidence type="ECO:0000313" key="1">
    <source>
        <dbReference type="EMBL" id="KAL2508676.1"/>
    </source>
</evidence>
<name>A0ABD1T7Q4_9LAMI</name>
<protein>
    <submittedName>
        <fullName evidence="1">Uncharacterized protein</fullName>
    </submittedName>
</protein>
<dbReference type="Proteomes" id="UP001604277">
    <property type="component" value="Unassembled WGS sequence"/>
</dbReference>
<reference evidence="2" key="1">
    <citation type="submission" date="2024-07" db="EMBL/GenBank/DDBJ databases">
        <title>Two chromosome-level genome assemblies of Korean endemic species Abeliophyllum distichum and Forsythia ovata (Oleaceae).</title>
        <authorList>
            <person name="Jang H."/>
        </authorList>
    </citation>
    <scope>NUCLEOTIDE SEQUENCE [LARGE SCALE GENOMIC DNA]</scope>
</reference>
<comment type="caution">
    <text evidence="1">The sequence shown here is derived from an EMBL/GenBank/DDBJ whole genome shotgun (WGS) entry which is preliminary data.</text>
</comment>
<dbReference type="AlphaFoldDB" id="A0ABD1T7Q4"/>
<gene>
    <name evidence="1" type="ORF">Fot_32323</name>
</gene>
<proteinExistence type="predicted"/>